<dbReference type="FunFam" id="3.10.129.10:FF:000004">
    <property type="entry name" value="Tol-pal system-associated acyl-CoA thioesterase"/>
    <property type="match status" value="1"/>
</dbReference>
<dbReference type="Proteomes" id="UP000628017">
    <property type="component" value="Unassembled WGS sequence"/>
</dbReference>
<dbReference type="InterPro" id="IPR050563">
    <property type="entry name" value="4-hydroxybenzoyl-CoA_TE"/>
</dbReference>
<keyword evidence="4" id="KW-1185">Reference proteome</keyword>
<dbReference type="PANTHER" id="PTHR31793">
    <property type="entry name" value="4-HYDROXYBENZOYL-COA THIOESTERASE FAMILY MEMBER"/>
    <property type="match status" value="1"/>
</dbReference>
<dbReference type="GO" id="GO:0047617">
    <property type="term" value="F:fatty acyl-CoA hydrolase activity"/>
    <property type="evidence" value="ECO:0007669"/>
    <property type="project" value="TreeGrafter"/>
</dbReference>
<dbReference type="PIRSF" id="PIRSF003230">
    <property type="entry name" value="YbgC"/>
    <property type="match status" value="1"/>
</dbReference>
<dbReference type="RefSeq" id="WP_188672337.1">
    <property type="nucleotide sequence ID" value="NZ_BMKA01000002.1"/>
</dbReference>
<evidence type="ECO:0000313" key="3">
    <source>
        <dbReference type="EMBL" id="GGA14359.1"/>
    </source>
</evidence>
<dbReference type="InterPro" id="IPR029069">
    <property type="entry name" value="HotDog_dom_sf"/>
</dbReference>
<dbReference type="PANTHER" id="PTHR31793:SF37">
    <property type="entry name" value="ACYL-COA THIOESTER HYDROLASE YBGC"/>
    <property type="match status" value="1"/>
</dbReference>
<dbReference type="NCBIfam" id="TIGR00051">
    <property type="entry name" value="YbgC/FadM family acyl-CoA thioesterase"/>
    <property type="match status" value="1"/>
</dbReference>
<gene>
    <name evidence="3" type="ORF">GCM10011498_13210</name>
</gene>
<evidence type="ECO:0000256" key="1">
    <source>
        <dbReference type="ARBA" id="ARBA00005953"/>
    </source>
</evidence>
<dbReference type="EMBL" id="BMKA01000002">
    <property type="protein sequence ID" value="GGA14359.1"/>
    <property type="molecule type" value="Genomic_DNA"/>
</dbReference>
<dbReference type="Gene3D" id="3.10.129.10">
    <property type="entry name" value="Hotdog Thioesterase"/>
    <property type="match status" value="1"/>
</dbReference>
<dbReference type="SUPFAM" id="SSF54637">
    <property type="entry name" value="Thioesterase/thiol ester dehydrase-isomerase"/>
    <property type="match status" value="1"/>
</dbReference>
<reference evidence="3" key="1">
    <citation type="journal article" date="2014" name="Int. J. Syst. Evol. Microbiol.">
        <title>Complete genome sequence of Corynebacterium casei LMG S-19264T (=DSM 44701T), isolated from a smear-ripened cheese.</title>
        <authorList>
            <consortium name="US DOE Joint Genome Institute (JGI-PGF)"/>
            <person name="Walter F."/>
            <person name="Albersmeier A."/>
            <person name="Kalinowski J."/>
            <person name="Ruckert C."/>
        </authorList>
    </citation>
    <scope>NUCLEOTIDE SEQUENCE</scope>
    <source>
        <strain evidence="3">CGMCC 1.15880</strain>
    </source>
</reference>
<reference evidence="3" key="2">
    <citation type="submission" date="2020-09" db="EMBL/GenBank/DDBJ databases">
        <authorList>
            <person name="Sun Q."/>
            <person name="Zhou Y."/>
        </authorList>
    </citation>
    <scope>NUCLEOTIDE SEQUENCE</scope>
    <source>
        <strain evidence="3">CGMCC 1.15880</strain>
    </source>
</reference>
<dbReference type="InterPro" id="IPR006684">
    <property type="entry name" value="YbgC/YbaW"/>
</dbReference>
<evidence type="ECO:0000313" key="4">
    <source>
        <dbReference type="Proteomes" id="UP000628017"/>
    </source>
</evidence>
<dbReference type="InterPro" id="IPR014166">
    <property type="entry name" value="Tol-Pal_acyl-CoA_thioesterase"/>
</dbReference>
<keyword evidence="2" id="KW-0378">Hydrolase</keyword>
<proteinExistence type="inferred from homology"/>
<sequence length="130" mass="14555">MVHEFPVRVYYEDTDLAGIVYYANYLKFIERARSTMVREAGLDQMALKEGAGLVFAVRHVDATYLRPAKLDDALIIATKLQQLSGAKLLFEQDVMRGEEMLFSSKITVICMNAAGRVVRLPAEIRASLGL</sequence>
<protein>
    <submittedName>
        <fullName evidence="3">Tol-pal system-associated acyl-CoA thioesterase</fullName>
    </submittedName>
</protein>
<dbReference type="Pfam" id="PF13279">
    <property type="entry name" value="4HBT_2"/>
    <property type="match status" value="1"/>
</dbReference>
<dbReference type="NCBIfam" id="TIGR02799">
    <property type="entry name" value="thio_ybgC"/>
    <property type="match status" value="1"/>
</dbReference>
<comment type="caution">
    <text evidence="3">The sequence shown here is derived from an EMBL/GenBank/DDBJ whole genome shotgun (WGS) entry which is preliminary data.</text>
</comment>
<organism evidence="3 4">
    <name type="scientific">Neptunicoccus cionae</name>
    <dbReference type="NCBI Taxonomy" id="2035344"/>
    <lineage>
        <taxon>Bacteria</taxon>
        <taxon>Pseudomonadati</taxon>
        <taxon>Pseudomonadota</taxon>
        <taxon>Alphaproteobacteria</taxon>
        <taxon>Rhodobacterales</taxon>
        <taxon>Paracoccaceae</taxon>
        <taxon>Neptunicoccus</taxon>
    </lineage>
</organism>
<dbReference type="AlphaFoldDB" id="A0A916QVM7"/>
<evidence type="ECO:0000256" key="2">
    <source>
        <dbReference type="ARBA" id="ARBA00022801"/>
    </source>
</evidence>
<comment type="similarity">
    <text evidence="1">Belongs to the 4-hydroxybenzoyl-CoA thioesterase family.</text>
</comment>
<dbReference type="CDD" id="cd00586">
    <property type="entry name" value="4HBT"/>
    <property type="match status" value="1"/>
</dbReference>
<name>A0A916QVM7_9RHOB</name>
<accession>A0A916QVM7</accession>